<dbReference type="Proteomes" id="UP001530377">
    <property type="component" value="Unassembled WGS sequence"/>
</dbReference>
<sequence>VETNPHDVRGSLWIWMNAKIPAFGRSGFISMVFYNTHSKVSHYVLRHTSHRLRSAVEHMALGLAVCGFCLVILSHRTFVHREDIASIARNEDGMMADTSSSSSSCGAASRNFEYMGLIGEGRGVSVFSILVQLIRGILMRYHNLSNGNDMNLTSHSSWSMPGKKIPGTCLKKITGFREDADVNHILLRYEDINDDGGGVGHSRAFTIYRGHNLEEQIVSGVPTDDSADGPFHSCAIIVHPLEQSSQRPVRFGFAAREVMKRECSHDLTSFLSHLGYLTVQSNVGPPSSKQQIHGHANNMRHRQYSPIVYSYSHTQGLLRLQPHLKHAHNISTQFIIASSSDPNCFGEPFAQTIVFRLVGPDTVILNWILGLQHSISRPRFLYHWKTRKELDLDVYDMDHYAFSSKAGGGDKFGGISCDSTQYESTTSSWPFTSIYRILLRIQRYPLYRLLRFLTFKLLVLLSTLLIFFLTTSLVSFTFQETQDRMLEFTLHLQTRVRSGMPLGGLILDHVLENLVFVPIMVGMIFFLIEFYGGDKFLAFMVLSMVWICEVFSAVSIRSAQGMHFFPRVFFLYFTLFHVYFFSCPIGFTYASLASTILFLFHTMLFFWNRYELPALHAGLITPQSPRMARLGMDRGRVEGEENNVVVSPPRIRPLSLQFPNLDDDRSSITAPTAPLSDLVEFTPRSDTQSLLLHSYPGPMRSYVAAASTSLQSIRSMASFQSLTSLAGGRTSPNFIFEGGYNFTDHSGGVGDDSEEDSYTQRIMSSQ</sequence>
<feature type="non-terminal residue" evidence="3">
    <location>
        <position position="1"/>
    </location>
</feature>
<keyword evidence="2" id="KW-0472">Membrane</keyword>
<evidence type="ECO:0000256" key="1">
    <source>
        <dbReference type="SAM" id="MobiDB-lite"/>
    </source>
</evidence>
<dbReference type="InterPro" id="IPR019144">
    <property type="entry name" value="Membralin"/>
</dbReference>
<dbReference type="PANTHER" id="PTHR21650">
    <property type="entry name" value="MEMBRALIN/KINETOCHORE PROTEIN NUF2"/>
    <property type="match status" value="1"/>
</dbReference>
<keyword evidence="2" id="KW-0812">Transmembrane</keyword>
<name>A0ABD3RTM0_9STRA</name>
<feature type="transmembrane region" description="Helical" evidence="2">
    <location>
        <begin position="536"/>
        <end position="557"/>
    </location>
</feature>
<dbReference type="EMBL" id="JALLPB020000196">
    <property type="protein sequence ID" value="KAL3815506.1"/>
    <property type="molecule type" value="Genomic_DNA"/>
</dbReference>
<gene>
    <name evidence="3" type="ORF">ACHAXA_006203</name>
</gene>
<accession>A0ABD3RTM0</accession>
<reference evidence="3 4" key="1">
    <citation type="submission" date="2024-10" db="EMBL/GenBank/DDBJ databases">
        <title>Updated reference genomes for cyclostephanoid diatoms.</title>
        <authorList>
            <person name="Roberts W.R."/>
            <person name="Alverson A.J."/>
        </authorList>
    </citation>
    <scope>NUCLEOTIDE SEQUENCE [LARGE SCALE GENOMIC DNA]</scope>
    <source>
        <strain evidence="3 4">AJA228-03</strain>
    </source>
</reference>
<organism evidence="3 4">
    <name type="scientific">Cyclostephanos tholiformis</name>
    <dbReference type="NCBI Taxonomy" id="382380"/>
    <lineage>
        <taxon>Eukaryota</taxon>
        <taxon>Sar</taxon>
        <taxon>Stramenopiles</taxon>
        <taxon>Ochrophyta</taxon>
        <taxon>Bacillariophyta</taxon>
        <taxon>Coscinodiscophyceae</taxon>
        <taxon>Thalassiosirophycidae</taxon>
        <taxon>Stephanodiscales</taxon>
        <taxon>Stephanodiscaceae</taxon>
        <taxon>Cyclostephanos</taxon>
    </lineage>
</organism>
<keyword evidence="2" id="KW-1133">Transmembrane helix</keyword>
<comment type="caution">
    <text evidence="3">The sequence shown here is derived from an EMBL/GenBank/DDBJ whole genome shotgun (WGS) entry which is preliminary data.</text>
</comment>
<keyword evidence="4" id="KW-1185">Reference proteome</keyword>
<evidence type="ECO:0000313" key="3">
    <source>
        <dbReference type="EMBL" id="KAL3815506.1"/>
    </source>
</evidence>
<feature type="transmembrane region" description="Helical" evidence="2">
    <location>
        <begin position="457"/>
        <end position="478"/>
    </location>
</feature>
<dbReference type="AlphaFoldDB" id="A0ABD3RTM0"/>
<feature type="transmembrane region" description="Helical" evidence="2">
    <location>
        <begin position="55"/>
        <end position="73"/>
    </location>
</feature>
<dbReference type="PANTHER" id="PTHR21650:SF4">
    <property type="entry name" value="MEMBRALIN"/>
    <property type="match status" value="1"/>
</dbReference>
<feature type="transmembrane region" description="Helical" evidence="2">
    <location>
        <begin position="12"/>
        <end position="34"/>
    </location>
</feature>
<evidence type="ECO:0000256" key="2">
    <source>
        <dbReference type="SAM" id="Phobius"/>
    </source>
</evidence>
<protein>
    <submittedName>
        <fullName evidence="3">Uncharacterized protein</fullName>
    </submittedName>
</protein>
<feature type="transmembrane region" description="Helical" evidence="2">
    <location>
        <begin position="510"/>
        <end position="530"/>
    </location>
</feature>
<feature type="region of interest" description="Disordered" evidence="1">
    <location>
        <begin position="745"/>
        <end position="766"/>
    </location>
</feature>
<feature type="transmembrane region" description="Helical" evidence="2">
    <location>
        <begin position="587"/>
        <end position="607"/>
    </location>
</feature>
<dbReference type="Pfam" id="PF09746">
    <property type="entry name" value="Membralin"/>
    <property type="match status" value="1"/>
</dbReference>
<evidence type="ECO:0000313" key="4">
    <source>
        <dbReference type="Proteomes" id="UP001530377"/>
    </source>
</evidence>
<proteinExistence type="predicted"/>